<organism evidence="15">
    <name type="scientific">Echinostoma caproni</name>
    <dbReference type="NCBI Taxonomy" id="27848"/>
    <lineage>
        <taxon>Eukaryota</taxon>
        <taxon>Metazoa</taxon>
        <taxon>Spiralia</taxon>
        <taxon>Lophotrochozoa</taxon>
        <taxon>Platyhelminthes</taxon>
        <taxon>Trematoda</taxon>
        <taxon>Digenea</taxon>
        <taxon>Plagiorchiida</taxon>
        <taxon>Echinostomata</taxon>
        <taxon>Echinostomatoidea</taxon>
        <taxon>Echinostomatidae</taxon>
        <taxon>Echinostoma</taxon>
    </lineage>
</organism>
<feature type="compositionally biased region" description="Low complexity" evidence="10">
    <location>
        <begin position="174"/>
        <end position="194"/>
    </location>
</feature>
<keyword evidence="14" id="KW-1185">Reference proteome</keyword>
<reference evidence="15" key="1">
    <citation type="submission" date="2016-06" db="UniProtKB">
        <authorList>
            <consortium name="WormBaseParasite"/>
        </authorList>
    </citation>
    <scope>IDENTIFICATION</scope>
</reference>
<feature type="transmembrane region" description="Helical" evidence="11">
    <location>
        <begin position="396"/>
        <end position="420"/>
    </location>
</feature>
<evidence type="ECO:0000256" key="2">
    <source>
        <dbReference type="ARBA" id="ARBA00022475"/>
    </source>
</evidence>
<feature type="region of interest" description="Disordered" evidence="10">
    <location>
        <begin position="174"/>
        <end position="198"/>
    </location>
</feature>
<dbReference type="Gene3D" id="1.20.1070.10">
    <property type="entry name" value="Rhodopsin 7-helix transmembrane proteins"/>
    <property type="match status" value="2"/>
</dbReference>
<dbReference type="EMBL" id="UZAN01044012">
    <property type="protein sequence ID" value="VDP79813.1"/>
    <property type="molecule type" value="Genomic_DNA"/>
</dbReference>
<dbReference type="GO" id="GO:0043410">
    <property type="term" value="P:positive regulation of MAPK cascade"/>
    <property type="evidence" value="ECO:0007669"/>
    <property type="project" value="TreeGrafter"/>
</dbReference>
<keyword evidence="4 11" id="KW-1133">Transmembrane helix</keyword>
<dbReference type="InterPro" id="IPR000276">
    <property type="entry name" value="GPCR_Rhodpsn"/>
</dbReference>
<evidence type="ECO:0000256" key="8">
    <source>
        <dbReference type="ARBA" id="ARBA00023224"/>
    </source>
</evidence>
<dbReference type="AlphaFoldDB" id="A0A183AJ34"/>
<sequence>MSYLSSTVCFVGLFMVLSLLTILAFVGNVFVVISVYKCARLRAQFCFHFLTGLAIADICVTILVMPWSMLYVGLGYWPLGSALCKVWLSFDVLCCTASILHLCLVALDRYMAIAYPLRYAVLVNALRIRLSMLAVWFISALISFIPIHMGWNEADWYRTVHLNNYISIDANSTTSNSVRNSTTTTVSTTDSNQTAISSPLTEKPECDLKVNIPYAIVSSCTSFYIPFFVFCILYGRILCIAHTQALQVRRIRVRSFRESRRIGDYQNGQFTRNTQSALVLSNIGVRHWSDLMDEKSFTMTNQSEPVTANFEFTRRKRSNNGQSTRCYSAVQESRGSRLLFAFRPSLQRSTTSSMKTELKAIKTIGLLLGCFMICWLPFFLAYVIRAMCEQHCIYPHWLMSMLTWIGYANSAANPVLYAFLQKDFRMAVWSMLTSHSHSGLNSFRKCSFLQADDKVFGEVHGNVLHHRRIASAIELHVKAQPRTDRAASSHNLSFSTNKHSP</sequence>
<evidence type="ECO:0000256" key="7">
    <source>
        <dbReference type="ARBA" id="ARBA00023170"/>
    </source>
</evidence>
<feature type="domain" description="G-protein coupled receptors family 1 profile" evidence="12">
    <location>
        <begin position="27"/>
        <end position="417"/>
    </location>
</feature>
<evidence type="ECO:0000256" key="3">
    <source>
        <dbReference type="ARBA" id="ARBA00022692"/>
    </source>
</evidence>
<feature type="compositionally biased region" description="Polar residues" evidence="10">
    <location>
        <begin position="488"/>
        <end position="501"/>
    </location>
</feature>
<dbReference type="PANTHER" id="PTHR24248:SF66">
    <property type="entry name" value="OCTOPAMINE RECEPTOR BETA-3R"/>
    <property type="match status" value="1"/>
</dbReference>
<feature type="transmembrane region" description="Helical" evidence="11">
    <location>
        <begin position="45"/>
        <end position="67"/>
    </location>
</feature>
<protein>
    <submittedName>
        <fullName evidence="15">G_PROTEIN_RECEP_F1_2 domain-containing protein</fullName>
    </submittedName>
</protein>
<reference evidence="13 14" key="2">
    <citation type="submission" date="2018-11" db="EMBL/GenBank/DDBJ databases">
        <authorList>
            <consortium name="Pathogen Informatics"/>
        </authorList>
    </citation>
    <scope>NUCLEOTIDE SEQUENCE [LARGE SCALE GENOMIC DNA]</scope>
    <source>
        <strain evidence="13 14">Egypt</strain>
    </source>
</reference>
<proteinExistence type="inferred from homology"/>
<evidence type="ECO:0000256" key="6">
    <source>
        <dbReference type="ARBA" id="ARBA00023136"/>
    </source>
</evidence>
<dbReference type="InterPro" id="IPR017452">
    <property type="entry name" value="GPCR_Rhodpsn_7TM"/>
</dbReference>
<feature type="transmembrane region" description="Helical" evidence="11">
    <location>
        <begin position="223"/>
        <end position="246"/>
    </location>
</feature>
<evidence type="ECO:0000256" key="1">
    <source>
        <dbReference type="ARBA" id="ARBA00004651"/>
    </source>
</evidence>
<keyword evidence="2" id="KW-1003">Cell membrane</keyword>
<dbReference type="WBParaSite" id="ECPE_0000698301-mRNA-1">
    <property type="protein sequence ID" value="ECPE_0000698301-mRNA-1"/>
    <property type="gene ID" value="ECPE_0000698301"/>
</dbReference>
<dbReference type="Pfam" id="PF00001">
    <property type="entry name" value="7tm_1"/>
    <property type="match status" value="2"/>
</dbReference>
<comment type="similarity">
    <text evidence="9">Belongs to the G-protein coupled receptor 1 family.</text>
</comment>
<name>A0A183AJ34_9TREM</name>
<feature type="transmembrane region" description="Helical" evidence="11">
    <location>
        <begin position="364"/>
        <end position="384"/>
    </location>
</feature>
<dbReference type="PANTHER" id="PTHR24248">
    <property type="entry name" value="ADRENERGIC RECEPTOR-RELATED G-PROTEIN COUPLED RECEPTOR"/>
    <property type="match status" value="1"/>
</dbReference>
<keyword evidence="6 11" id="KW-0472">Membrane</keyword>
<dbReference type="Proteomes" id="UP000272942">
    <property type="component" value="Unassembled WGS sequence"/>
</dbReference>
<dbReference type="GO" id="GO:0071880">
    <property type="term" value="P:adenylate cyclase-activating adrenergic receptor signaling pathway"/>
    <property type="evidence" value="ECO:0007669"/>
    <property type="project" value="TreeGrafter"/>
</dbReference>
<keyword evidence="7 9" id="KW-0675">Receptor</keyword>
<feature type="transmembrane region" description="Helical" evidence="11">
    <location>
        <begin position="128"/>
        <end position="149"/>
    </location>
</feature>
<accession>A0A183AJ34</accession>
<evidence type="ECO:0000256" key="4">
    <source>
        <dbReference type="ARBA" id="ARBA00022989"/>
    </source>
</evidence>
<evidence type="ECO:0000259" key="12">
    <source>
        <dbReference type="PROSITE" id="PS50262"/>
    </source>
</evidence>
<keyword evidence="3 9" id="KW-0812">Transmembrane</keyword>
<evidence type="ECO:0000313" key="14">
    <source>
        <dbReference type="Proteomes" id="UP000272942"/>
    </source>
</evidence>
<dbReference type="PROSITE" id="PS00237">
    <property type="entry name" value="G_PROTEIN_RECEP_F1_1"/>
    <property type="match status" value="1"/>
</dbReference>
<evidence type="ECO:0000313" key="15">
    <source>
        <dbReference type="WBParaSite" id="ECPE_0000698301-mRNA-1"/>
    </source>
</evidence>
<dbReference type="CDD" id="cd14967">
    <property type="entry name" value="7tmA_amine_R-like"/>
    <property type="match status" value="1"/>
</dbReference>
<dbReference type="OrthoDB" id="5957871at2759"/>
<evidence type="ECO:0000256" key="11">
    <source>
        <dbReference type="SAM" id="Phobius"/>
    </source>
</evidence>
<feature type="transmembrane region" description="Helical" evidence="11">
    <location>
        <begin position="12"/>
        <end position="33"/>
    </location>
</feature>
<evidence type="ECO:0000313" key="13">
    <source>
        <dbReference type="EMBL" id="VDP79813.1"/>
    </source>
</evidence>
<feature type="transmembrane region" description="Helical" evidence="11">
    <location>
        <begin position="87"/>
        <end position="107"/>
    </location>
</feature>
<dbReference type="GO" id="GO:0005886">
    <property type="term" value="C:plasma membrane"/>
    <property type="evidence" value="ECO:0007669"/>
    <property type="project" value="UniProtKB-SubCell"/>
</dbReference>
<dbReference type="PRINTS" id="PR00237">
    <property type="entry name" value="GPCRRHODOPSN"/>
</dbReference>
<evidence type="ECO:0000256" key="10">
    <source>
        <dbReference type="SAM" id="MobiDB-lite"/>
    </source>
</evidence>
<evidence type="ECO:0000256" key="9">
    <source>
        <dbReference type="RuleBase" id="RU000688"/>
    </source>
</evidence>
<dbReference type="GO" id="GO:0004930">
    <property type="term" value="F:G protein-coupled receptor activity"/>
    <property type="evidence" value="ECO:0007669"/>
    <property type="project" value="UniProtKB-KW"/>
</dbReference>
<evidence type="ECO:0000256" key="5">
    <source>
        <dbReference type="ARBA" id="ARBA00023040"/>
    </source>
</evidence>
<dbReference type="PROSITE" id="PS50262">
    <property type="entry name" value="G_PROTEIN_RECEP_F1_2"/>
    <property type="match status" value="1"/>
</dbReference>
<comment type="subcellular location">
    <subcellularLocation>
        <location evidence="1">Cell membrane</location>
        <topology evidence="1">Multi-pass membrane protein</topology>
    </subcellularLocation>
</comment>
<keyword evidence="8 9" id="KW-0807">Transducer</keyword>
<keyword evidence="5 9" id="KW-0297">G-protein coupled receptor</keyword>
<gene>
    <name evidence="13" type="ORF">ECPE_LOCUS6969</name>
</gene>
<feature type="region of interest" description="Disordered" evidence="10">
    <location>
        <begin position="481"/>
        <end position="501"/>
    </location>
</feature>
<dbReference type="SUPFAM" id="SSF81321">
    <property type="entry name" value="Family A G protein-coupled receptor-like"/>
    <property type="match status" value="1"/>
</dbReference>